<dbReference type="AlphaFoldDB" id="A0A2B7X1W0"/>
<dbReference type="EMBL" id="PDNB01000155">
    <property type="protein sequence ID" value="PGH02771.1"/>
    <property type="molecule type" value="Genomic_DNA"/>
</dbReference>
<feature type="transmembrane region" description="Helical" evidence="6">
    <location>
        <begin position="43"/>
        <end position="66"/>
    </location>
</feature>
<keyword evidence="3 6" id="KW-1133">Transmembrane helix</keyword>
<proteinExistence type="inferred from homology"/>
<protein>
    <recommendedName>
        <fullName evidence="7">Rhodopsin domain-containing protein</fullName>
    </recommendedName>
</protein>
<feature type="transmembrane region" description="Helical" evidence="6">
    <location>
        <begin position="12"/>
        <end position="31"/>
    </location>
</feature>
<reference evidence="8 9" key="1">
    <citation type="submission" date="2017-10" db="EMBL/GenBank/DDBJ databases">
        <title>Comparative genomics in systemic dimorphic fungi from Ajellomycetaceae.</title>
        <authorList>
            <person name="Munoz J.F."/>
            <person name="Mcewen J.G."/>
            <person name="Clay O.K."/>
            <person name="Cuomo C.A."/>
        </authorList>
    </citation>
    <scope>NUCLEOTIDE SEQUENCE [LARGE SCALE GENOMIC DNA]</scope>
    <source>
        <strain evidence="8 9">UAMH5409</strain>
    </source>
</reference>
<feature type="transmembrane region" description="Helical" evidence="6">
    <location>
        <begin position="101"/>
        <end position="119"/>
    </location>
</feature>
<evidence type="ECO:0000256" key="3">
    <source>
        <dbReference type="ARBA" id="ARBA00022989"/>
    </source>
</evidence>
<evidence type="ECO:0000256" key="1">
    <source>
        <dbReference type="ARBA" id="ARBA00004141"/>
    </source>
</evidence>
<dbReference type="InterPro" id="IPR052337">
    <property type="entry name" value="SAT4-like"/>
</dbReference>
<dbReference type="PANTHER" id="PTHR33048">
    <property type="entry name" value="PTH11-LIKE INTEGRAL MEMBRANE PROTEIN (AFU_ORTHOLOGUE AFUA_5G11245)"/>
    <property type="match status" value="1"/>
</dbReference>
<evidence type="ECO:0000313" key="8">
    <source>
        <dbReference type="EMBL" id="PGH02771.1"/>
    </source>
</evidence>
<evidence type="ECO:0000313" key="9">
    <source>
        <dbReference type="Proteomes" id="UP000223968"/>
    </source>
</evidence>
<evidence type="ECO:0000256" key="2">
    <source>
        <dbReference type="ARBA" id="ARBA00022692"/>
    </source>
</evidence>
<dbReference type="GO" id="GO:0016020">
    <property type="term" value="C:membrane"/>
    <property type="evidence" value="ECO:0007669"/>
    <property type="project" value="UniProtKB-SubCell"/>
</dbReference>
<feature type="transmembrane region" description="Helical" evidence="6">
    <location>
        <begin position="244"/>
        <end position="265"/>
    </location>
</feature>
<evidence type="ECO:0000256" key="4">
    <source>
        <dbReference type="ARBA" id="ARBA00023136"/>
    </source>
</evidence>
<comment type="subcellular location">
    <subcellularLocation>
        <location evidence="1">Membrane</location>
        <topology evidence="1">Multi-pass membrane protein</topology>
    </subcellularLocation>
</comment>
<organism evidence="8 9">
    <name type="scientific">Helicocarpus griseus UAMH5409</name>
    <dbReference type="NCBI Taxonomy" id="1447875"/>
    <lineage>
        <taxon>Eukaryota</taxon>
        <taxon>Fungi</taxon>
        <taxon>Dikarya</taxon>
        <taxon>Ascomycota</taxon>
        <taxon>Pezizomycotina</taxon>
        <taxon>Eurotiomycetes</taxon>
        <taxon>Eurotiomycetidae</taxon>
        <taxon>Onygenales</taxon>
        <taxon>Ajellomycetaceae</taxon>
        <taxon>Helicocarpus</taxon>
    </lineage>
</organism>
<gene>
    <name evidence="8" type="ORF">AJ79_07536</name>
</gene>
<dbReference type="STRING" id="1447875.A0A2B7X1W0"/>
<dbReference type="InterPro" id="IPR049326">
    <property type="entry name" value="Rhodopsin_dom_fungi"/>
</dbReference>
<keyword evidence="9" id="KW-1185">Reference proteome</keyword>
<keyword evidence="4 6" id="KW-0472">Membrane</keyword>
<comment type="similarity">
    <text evidence="5">Belongs to the SAT4 family.</text>
</comment>
<accession>A0A2B7X1W0</accession>
<feature type="transmembrane region" description="Helical" evidence="6">
    <location>
        <begin position="182"/>
        <end position="200"/>
    </location>
</feature>
<dbReference type="Proteomes" id="UP000223968">
    <property type="component" value="Unassembled WGS sequence"/>
</dbReference>
<evidence type="ECO:0000256" key="5">
    <source>
        <dbReference type="ARBA" id="ARBA00038359"/>
    </source>
</evidence>
<evidence type="ECO:0000259" key="7">
    <source>
        <dbReference type="Pfam" id="PF20684"/>
    </source>
</evidence>
<name>A0A2B7X1W0_9EURO</name>
<comment type="caution">
    <text evidence="8">The sequence shown here is derived from an EMBL/GenBank/DDBJ whole genome shotgun (WGS) entry which is preliminary data.</text>
</comment>
<evidence type="ECO:0000256" key="6">
    <source>
        <dbReference type="SAM" id="Phobius"/>
    </source>
</evidence>
<sequence>MAMTSELKENFILIGVFGLFTLALMVARLLLRKIQKHSLSADDYLTAFAFICFAARMTIAVLILLWGTNSTDLSVPAGGQFKEPGIHHREMGSKLALANRVVYATYIWTQKAVIIVLYNRIPPGLLWPGRILTASWVALAVTFILVLVMSFSECSPFHLYWQVVPDPGTCAKATLHSYIHTGANALTDLILITIPLPWILRESWSRTQKSLLFFLLFLGLFLIAFAFSPLPVVNQNTSRTHQNALQNAEAFLLAFLANIITIAGLDRRYSAEDDDIDGIDHHDVPWPNSYSNRFSTGSGFRSLFDKKIIVTSKFELQHQTVSPSRVRQMFPRHPWTTPKRMSDENLIIQARGGSGS</sequence>
<dbReference type="Pfam" id="PF20684">
    <property type="entry name" value="Fung_rhodopsin"/>
    <property type="match status" value="1"/>
</dbReference>
<dbReference type="OrthoDB" id="2988756at2759"/>
<feature type="transmembrane region" description="Helical" evidence="6">
    <location>
        <begin position="131"/>
        <end position="151"/>
    </location>
</feature>
<dbReference type="PANTHER" id="PTHR33048:SF166">
    <property type="entry name" value="PTH11-LIKE INTEGRAL MEMBRANE PROTEIN"/>
    <property type="match status" value="1"/>
</dbReference>
<keyword evidence="2 6" id="KW-0812">Transmembrane</keyword>
<feature type="transmembrane region" description="Helical" evidence="6">
    <location>
        <begin position="212"/>
        <end position="232"/>
    </location>
</feature>
<feature type="domain" description="Rhodopsin" evidence="7">
    <location>
        <begin position="27"/>
        <end position="246"/>
    </location>
</feature>